<evidence type="ECO:0000313" key="3">
    <source>
        <dbReference type="EMBL" id="KAH0966997.1"/>
    </source>
</evidence>
<dbReference type="EMBL" id="JAIZPD010000002">
    <property type="protein sequence ID" value="KAH0966997.1"/>
    <property type="molecule type" value="Genomic_DNA"/>
</dbReference>
<feature type="transmembrane region" description="Helical" evidence="2">
    <location>
        <begin position="100"/>
        <end position="120"/>
    </location>
</feature>
<protein>
    <submittedName>
        <fullName evidence="3">Uncharacterized protein</fullName>
    </submittedName>
</protein>
<name>A0A9P8N5J4_9HYPO</name>
<evidence type="ECO:0000256" key="1">
    <source>
        <dbReference type="SAM" id="MobiDB-lite"/>
    </source>
</evidence>
<keyword evidence="4" id="KW-1185">Reference proteome</keyword>
<feature type="transmembrane region" description="Helical" evidence="2">
    <location>
        <begin position="31"/>
        <end position="52"/>
    </location>
</feature>
<feature type="region of interest" description="Disordered" evidence="1">
    <location>
        <begin position="303"/>
        <end position="323"/>
    </location>
</feature>
<feature type="region of interest" description="Disordered" evidence="1">
    <location>
        <begin position="337"/>
        <end position="372"/>
    </location>
</feature>
<evidence type="ECO:0000313" key="4">
    <source>
        <dbReference type="Proteomes" id="UP000824596"/>
    </source>
</evidence>
<organism evidence="3 4">
    <name type="scientific">Hirsutella rhossiliensis</name>
    <dbReference type="NCBI Taxonomy" id="111463"/>
    <lineage>
        <taxon>Eukaryota</taxon>
        <taxon>Fungi</taxon>
        <taxon>Dikarya</taxon>
        <taxon>Ascomycota</taxon>
        <taxon>Pezizomycotina</taxon>
        <taxon>Sordariomycetes</taxon>
        <taxon>Hypocreomycetidae</taxon>
        <taxon>Hypocreales</taxon>
        <taxon>Ophiocordycipitaceae</taxon>
        <taxon>Hirsutella</taxon>
    </lineage>
</organism>
<gene>
    <name evidence="3" type="ORF">HRG_02406</name>
</gene>
<accession>A0A9P8N5J4</accession>
<dbReference type="Proteomes" id="UP000824596">
    <property type="component" value="Unassembled WGS sequence"/>
</dbReference>
<reference evidence="3" key="1">
    <citation type="submission" date="2021-09" db="EMBL/GenBank/DDBJ databases">
        <title>A high-quality genome of the endoparasitic fungus Hirsutella rhossiliensis with a comparison of Hirsutella genomes reveals transposable elements contributing to genome size variation.</title>
        <authorList>
            <person name="Lin R."/>
            <person name="Jiao Y."/>
            <person name="Sun X."/>
            <person name="Ling J."/>
            <person name="Xie B."/>
            <person name="Cheng X."/>
        </authorList>
    </citation>
    <scope>NUCLEOTIDE SEQUENCE</scope>
    <source>
        <strain evidence="3">HR02</strain>
    </source>
</reference>
<dbReference type="AlphaFoldDB" id="A0A9P8N5J4"/>
<sequence length="372" mass="40563">MVLTLVATTVLSLFLTQRVLAIRAWSRLPLVVWLVFAIYIDSYVFVFASALLQHAFGPNSSPRACDSTILLCLILIYLFLVEKAHIMRPAPKLRRHSKLYLFHSLGILGAYIVVILLNFIFRIAKLANGWCIIGMRSLAMIPLISFDTFVNVYLTLMFLIPLKGLYSFGNMPRSPASVRLRTVAFRTFCGAVFTSLSSIVNLTVLMVLDGEPGWVCLMCCNCDILFSAVVIQWVTSRDNAGTSSSTSSRGVATARYDATTTDSFRASTPCPLQRTPSMLADMIPISTRASLFCRDETLDVPRSRRAADATASTRDSETGQHVGRNAYAAARESSGLSVAGSCTRHPPTTMAAGQPDQGSACPYPISASTSPC</sequence>
<comment type="caution">
    <text evidence="3">The sequence shown here is derived from an EMBL/GenBank/DDBJ whole genome shotgun (WGS) entry which is preliminary data.</text>
</comment>
<evidence type="ECO:0000256" key="2">
    <source>
        <dbReference type="SAM" id="Phobius"/>
    </source>
</evidence>
<feature type="transmembrane region" description="Helical" evidence="2">
    <location>
        <begin position="64"/>
        <end position="80"/>
    </location>
</feature>
<dbReference type="PANTHER" id="PTHR38848">
    <property type="entry name" value="G-PROTEIN COUPLED RECEPTORS FAMILY 3 PROFILE DOMAIN-CONTAINING PROTEIN"/>
    <property type="match status" value="1"/>
</dbReference>
<dbReference type="OrthoDB" id="3210850at2759"/>
<dbReference type="GeneID" id="68351535"/>
<dbReference type="PANTHER" id="PTHR38848:SF3">
    <property type="entry name" value="G-PROTEIN COUPLED RECEPTORS FAMILY 3 PROFILE DOMAIN-CONTAINING PROTEIN"/>
    <property type="match status" value="1"/>
</dbReference>
<keyword evidence="2" id="KW-0812">Transmembrane</keyword>
<proteinExistence type="predicted"/>
<keyword evidence="2" id="KW-0472">Membrane</keyword>
<keyword evidence="2" id="KW-1133">Transmembrane helix</keyword>
<feature type="transmembrane region" description="Helical" evidence="2">
    <location>
        <begin position="152"/>
        <end position="171"/>
    </location>
</feature>
<feature type="transmembrane region" description="Helical" evidence="2">
    <location>
        <begin position="183"/>
        <end position="206"/>
    </location>
</feature>
<dbReference type="RefSeq" id="XP_044724510.1">
    <property type="nucleotide sequence ID" value="XM_044860877.1"/>
</dbReference>